<feature type="compositionally biased region" description="Polar residues" evidence="1">
    <location>
        <begin position="1"/>
        <end position="10"/>
    </location>
</feature>
<dbReference type="Proteomes" id="UP001054821">
    <property type="component" value="Chromosome 1"/>
</dbReference>
<gene>
    <name evidence="2" type="ORF">L3X38_005569</name>
</gene>
<reference evidence="2 3" key="1">
    <citation type="journal article" date="2022" name="G3 (Bethesda)">
        <title>Whole-genome sequence and methylome profiling of the almond [Prunus dulcis (Mill.) D.A. Webb] cultivar 'Nonpareil'.</title>
        <authorList>
            <person name="D'Amico-Willman K.M."/>
            <person name="Ouma W.Z."/>
            <person name="Meulia T."/>
            <person name="Sideli G.M."/>
            <person name="Gradziel T.M."/>
            <person name="Fresnedo-Ramirez J."/>
        </authorList>
    </citation>
    <scope>NUCLEOTIDE SEQUENCE [LARGE SCALE GENOMIC DNA]</scope>
    <source>
        <strain evidence="2">Clone GOH B32 T37-40</strain>
    </source>
</reference>
<evidence type="ECO:0000313" key="3">
    <source>
        <dbReference type="Proteomes" id="UP001054821"/>
    </source>
</evidence>
<sequence>MRKISPTTKNPVEGTLSPSWEDPYEIIGLPRLKDGRHGQLPPEGTFSAALLSRLGLSANHRSYGWQIGLTLEDMQV</sequence>
<comment type="caution">
    <text evidence="2">The sequence shown here is derived from an EMBL/GenBank/DDBJ whole genome shotgun (WGS) entry which is preliminary data.</text>
</comment>
<keyword evidence="3" id="KW-1185">Reference proteome</keyword>
<evidence type="ECO:0000256" key="1">
    <source>
        <dbReference type="SAM" id="MobiDB-lite"/>
    </source>
</evidence>
<evidence type="ECO:0000313" key="2">
    <source>
        <dbReference type="EMBL" id="KAI5352678.1"/>
    </source>
</evidence>
<dbReference type="AlphaFoldDB" id="A0AAD4ZR19"/>
<protein>
    <submittedName>
        <fullName evidence="2">Uncharacterized protein</fullName>
    </submittedName>
</protein>
<feature type="region of interest" description="Disordered" evidence="1">
    <location>
        <begin position="1"/>
        <end position="20"/>
    </location>
</feature>
<name>A0AAD4ZR19_PRUDU</name>
<organism evidence="2 3">
    <name type="scientific">Prunus dulcis</name>
    <name type="common">Almond</name>
    <name type="synonym">Amygdalus dulcis</name>
    <dbReference type="NCBI Taxonomy" id="3755"/>
    <lineage>
        <taxon>Eukaryota</taxon>
        <taxon>Viridiplantae</taxon>
        <taxon>Streptophyta</taxon>
        <taxon>Embryophyta</taxon>
        <taxon>Tracheophyta</taxon>
        <taxon>Spermatophyta</taxon>
        <taxon>Magnoliopsida</taxon>
        <taxon>eudicotyledons</taxon>
        <taxon>Gunneridae</taxon>
        <taxon>Pentapetalae</taxon>
        <taxon>rosids</taxon>
        <taxon>fabids</taxon>
        <taxon>Rosales</taxon>
        <taxon>Rosaceae</taxon>
        <taxon>Amygdaloideae</taxon>
        <taxon>Amygdaleae</taxon>
        <taxon>Prunus</taxon>
    </lineage>
</organism>
<accession>A0AAD4ZR19</accession>
<dbReference type="EMBL" id="JAJFAZ020000001">
    <property type="protein sequence ID" value="KAI5352678.1"/>
    <property type="molecule type" value="Genomic_DNA"/>
</dbReference>
<proteinExistence type="predicted"/>